<dbReference type="RefSeq" id="WP_066648104.1">
    <property type="nucleotide sequence ID" value="NZ_VWXL01000074.1"/>
</dbReference>
<reference evidence="1 2" key="1">
    <citation type="submission" date="2019-09" db="EMBL/GenBank/DDBJ databases">
        <title>Genome sequence of Clostridium sp. EA1.</title>
        <authorList>
            <person name="Poehlein A."/>
            <person name="Bengelsdorf F.R."/>
            <person name="Daniel R."/>
        </authorList>
    </citation>
    <scope>NUCLEOTIDE SEQUENCE [LARGE SCALE GENOMIC DNA]</scope>
    <source>
        <strain evidence="1 2">EA1</strain>
    </source>
</reference>
<dbReference type="EMBL" id="VWXL01000074">
    <property type="protein sequence ID" value="MVB11791.1"/>
    <property type="molecule type" value="Genomic_DNA"/>
</dbReference>
<dbReference type="InterPro" id="IPR007553">
    <property type="entry name" value="2-thiour_desulf"/>
</dbReference>
<keyword evidence="2" id="KW-1185">Reference proteome</keyword>
<accession>A0A6N8I0Z1</accession>
<dbReference type="AlphaFoldDB" id="A0A6N8I0Z1"/>
<sequence length="150" mass="16079">MNLLVSACLLGVRCRYSGTGCPNNNVFKLAEKHHLIPICPEQLGGLSTPRDPVELVSGRAATRDGSDRTEQFLRGAEEALRLARLYRCGGAVLKSRSPSCGFGKIYDGTFSGTLTEGNGVTAEQLAKAGLFLWNEENCGAISESAENNEE</sequence>
<comment type="caution">
    <text evidence="1">The sequence shown here is derived from an EMBL/GenBank/DDBJ whole genome shotgun (WGS) entry which is preliminary data.</text>
</comment>
<name>A0A6N8I0Z1_9FIRM</name>
<dbReference type="OrthoDB" id="9797779at2"/>
<protein>
    <submittedName>
        <fullName evidence="1">Uncharacterized protein</fullName>
    </submittedName>
</protein>
<dbReference type="PANTHER" id="PTHR30087">
    <property type="entry name" value="INNER MEMBRANE PROTEIN"/>
    <property type="match status" value="1"/>
</dbReference>
<evidence type="ECO:0000313" key="1">
    <source>
        <dbReference type="EMBL" id="MVB11791.1"/>
    </source>
</evidence>
<evidence type="ECO:0000313" key="2">
    <source>
        <dbReference type="Proteomes" id="UP000469440"/>
    </source>
</evidence>
<organism evidence="1 2">
    <name type="scientific">Caproicibacter fermentans</name>
    <dbReference type="NCBI Taxonomy" id="2576756"/>
    <lineage>
        <taxon>Bacteria</taxon>
        <taxon>Bacillati</taxon>
        <taxon>Bacillota</taxon>
        <taxon>Clostridia</taxon>
        <taxon>Eubacteriales</taxon>
        <taxon>Acutalibacteraceae</taxon>
        <taxon>Caproicibacter</taxon>
    </lineage>
</organism>
<dbReference type="Proteomes" id="UP000469440">
    <property type="component" value="Unassembled WGS sequence"/>
</dbReference>
<dbReference type="PANTHER" id="PTHR30087:SF1">
    <property type="entry name" value="HYPOTHETICAL CYTOSOLIC PROTEIN"/>
    <property type="match status" value="1"/>
</dbReference>
<dbReference type="Pfam" id="PF04463">
    <property type="entry name" value="2-thiour_desulf"/>
    <property type="match status" value="1"/>
</dbReference>
<gene>
    <name evidence="1" type="ORF">CAFE_25160</name>
</gene>
<proteinExistence type="predicted"/>